<dbReference type="Gene3D" id="3.40.50.300">
    <property type="entry name" value="P-loop containing nucleotide triphosphate hydrolases"/>
    <property type="match status" value="1"/>
</dbReference>
<dbReference type="RefSeq" id="WP_129439834.1">
    <property type="nucleotide sequence ID" value="NZ_CP035492.1"/>
</dbReference>
<name>A0A4P6EV18_9BACL</name>
<dbReference type="InterPro" id="IPR008868">
    <property type="entry name" value="TniB"/>
</dbReference>
<dbReference type="AlphaFoldDB" id="A0A4P6EV18"/>
<organism evidence="1 2">
    <name type="scientific">Paenibacillus protaetiae</name>
    <dbReference type="NCBI Taxonomy" id="2509456"/>
    <lineage>
        <taxon>Bacteria</taxon>
        <taxon>Bacillati</taxon>
        <taxon>Bacillota</taxon>
        <taxon>Bacilli</taxon>
        <taxon>Bacillales</taxon>
        <taxon>Paenibacillaceae</taxon>
        <taxon>Paenibacillus</taxon>
    </lineage>
</organism>
<dbReference type="OrthoDB" id="8581376at2"/>
<dbReference type="InterPro" id="IPR027417">
    <property type="entry name" value="P-loop_NTPase"/>
</dbReference>
<gene>
    <name evidence="1" type="ORF">ET464_07940</name>
</gene>
<protein>
    <recommendedName>
        <fullName evidence="3">AAA family ATPase</fullName>
    </recommendedName>
</protein>
<dbReference type="EMBL" id="CP035492">
    <property type="protein sequence ID" value="QAY66345.1"/>
    <property type="molecule type" value="Genomic_DNA"/>
</dbReference>
<dbReference type="Proteomes" id="UP000293568">
    <property type="component" value="Chromosome"/>
</dbReference>
<dbReference type="PANTHER" id="PTHR35894:SF5">
    <property type="entry name" value="MU-LIKE PROPHAGE FLUMU DNA TRANSPOSITION PROTEIN B"/>
    <property type="match status" value="1"/>
</dbReference>
<dbReference type="Pfam" id="PF05621">
    <property type="entry name" value="TniB"/>
    <property type="match status" value="1"/>
</dbReference>
<dbReference type="SUPFAM" id="SSF52540">
    <property type="entry name" value="P-loop containing nucleoside triphosphate hydrolases"/>
    <property type="match status" value="1"/>
</dbReference>
<reference evidence="1 2" key="1">
    <citation type="submission" date="2019-01" db="EMBL/GenBank/DDBJ databases">
        <title>Genome sequencing of strain FW100M-2.</title>
        <authorList>
            <person name="Heo J."/>
            <person name="Kim S.-J."/>
            <person name="Kim J.-S."/>
            <person name="Hong S.-B."/>
            <person name="Kwon S.-W."/>
        </authorList>
    </citation>
    <scope>NUCLEOTIDE SEQUENCE [LARGE SCALE GENOMIC DNA]</scope>
    <source>
        <strain evidence="1 2">FW100M-2</strain>
    </source>
</reference>
<keyword evidence="2" id="KW-1185">Reference proteome</keyword>
<dbReference type="PANTHER" id="PTHR35894">
    <property type="entry name" value="GENERAL SECRETION PATHWAY PROTEIN A-RELATED"/>
    <property type="match status" value="1"/>
</dbReference>
<evidence type="ECO:0000313" key="1">
    <source>
        <dbReference type="EMBL" id="QAY66345.1"/>
    </source>
</evidence>
<evidence type="ECO:0000313" key="2">
    <source>
        <dbReference type="Proteomes" id="UP000293568"/>
    </source>
</evidence>
<dbReference type="KEGG" id="pprt:ET464_07940"/>
<proteinExistence type="predicted"/>
<evidence type="ECO:0008006" key="3">
    <source>
        <dbReference type="Google" id="ProtNLM"/>
    </source>
</evidence>
<accession>A0A4P6EV18</accession>
<dbReference type="InterPro" id="IPR052026">
    <property type="entry name" value="ExeA_AAA_ATPase_DNA-bind"/>
</dbReference>
<sequence length="304" mass="34802">MQENISSTDRAIYSSMDIEKRREIVRDIRIYHPRVQKGLDIIRTCHQSLSSATGLQCAIIEGQSGVGKSELISAYLRENSQIIYVGDSTKRTILHAEIFSPANITSFMEDLLGQLGDYNPSSGTRGNKNTRLVNLIRDCGVELIILDEFQHFKNQKNKSVNYEVADYFKSIINLTKVPVVLFGYEKEAYDVVKENNQLQSRFTIRYNLHPFGLENEERIHEFRTLLYQIDQQLPFVESSNLADPEFYNRLFDVTNGVLRALMKLIGQAAEIAMEKEHLKITFEDFKEALILHNCIGNGLNPFVA</sequence>